<feature type="transmembrane region" description="Helical" evidence="2">
    <location>
        <begin position="492"/>
        <end position="515"/>
    </location>
</feature>
<evidence type="ECO:0000313" key="4">
    <source>
        <dbReference type="Proteomes" id="UP000821866"/>
    </source>
</evidence>
<feature type="compositionally biased region" description="Polar residues" evidence="1">
    <location>
        <begin position="363"/>
        <end position="393"/>
    </location>
</feature>
<keyword evidence="4" id="KW-1185">Reference proteome</keyword>
<keyword evidence="2" id="KW-0812">Transmembrane</keyword>
<accession>A0A9J6EM81</accession>
<feature type="region of interest" description="Disordered" evidence="1">
    <location>
        <begin position="1"/>
        <end position="216"/>
    </location>
</feature>
<dbReference type="Gene3D" id="3.40.390.10">
    <property type="entry name" value="Collagenase (Catalytic Domain)"/>
    <property type="match status" value="1"/>
</dbReference>
<dbReference type="AlphaFoldDB" id="A0A9J6EM81"/>
<keyword evidence="2" id="KW-0472">Membrane</keyword>
<dbReference type="PROSITE" id="PS51885">
    <property type="entry name" value="NEPRILYSIN"/>
    <property type="match status" value="1"/>
</dbReference>
<feature type="compositionally biased region" description="Basic and acidic residues" evidence="1">
    <location>
        <begin position="37"/>
        <end position="49"/>
    </location>
</feature>
<evidence type="ECO:0000256" key="1">
    <source>
        <dbReference type="SAM" id="MobiDB-lite"/>
    </source>
</evidence>
<evidence type="ECO:0000313" key="3">
    <source>
        <dbReference type="EMBL" id="KAH8035474.1"/>
    </source>
</evidence>
<dbReference type="GO" id="GO:0006508">
    <property type="term" value="P:proteolysis"/>
    <property type="evidence" value="ECO:0007669"/>
    <property type="project" value="InterPro"/>
</dbReference>
<reference evidence="3" key="1">
    <citation type="journal article" date="2020" name="Cell">
        <title>Large-Scale Comparative Analyses of Tick Genomes Elucidate Their Genetic Diversity and Vector Capacities.</title>
        <authorList>
            <consortium name="Tick Genome and Microbiome Consortium (TIGMIC)"/>
            <person name="Jia N."/>
            <person name="Wang J."/>
            <person name="Shi W."/>
            <person name="Du L."/>
            <person name="Sun Y."/>
            <person name="Zhan W."/>
            <person name="Jiang J.F."/>
            <person name="Wang Q."/>
            <person name="Zhang B."/>
            <person name="Ji P."/>
            <person name="Bell-Sakyi L."/>
            <person name="Cui X.M."/>
            <person name="Yuan T.T."/>
            <person name="Jiang B.G."/>
            <person name="Yang W.F."/>
            <person name="Lam T.T."/>
            <person name="Chang Q.C."/>
            <person name="Ding S.J."/>
            <person name="Wang X.J."/>
            <person name="Zhu J.G."/>
            <person name="Ruan X.D."/>
            <person name="Zhao L."/>
            <person name="Wei J.T."/>
            <person name="Ye R.Z."/>
            <person name="Que T.C."/>
            <person name="Du C.H."/>
            <person name="Zhou Y.H."/>
            <person name="Cheng J.X."/>
            <person name="Dai P.F."/>
            <person name="Guo W.B."/>
            <person name="Han X.H."/>
            <person name="Huang E.J."/>
            <person name="Li L.F."/>
            <person name="Wei W."/>
            <person name="Gao Y.C."/>
            <person name="Liu J.Z."/>
            <person name="Shao H.Z."/>
            <person name="Wang X."/>
            <person name="Wang C.C."/>
            <person name="Yang T.C."/>
            <person name="Huo Q.B."/>
            <person name="Li W."/>
            <person name="Chen H.Y."/>
            <person name="Chen S.E."/>
            <person name="Zhou L.G."/>
            <person name="Ni X.B."/>
            <person name="Tian J.H."/>
            <person name="Sheng Y."/>
            <person name="Liu T."/>
            <person name="Pan Y.S."/>
            <person name="Xia L.Y."/>
            <person name="Li J."/>
            <person name="Zhao F."/>
            <person name="Cao W.C."/>
        </authorList>
    </citation>
    <scope>NUCLEOTIDE SEQUENCE</scope>
    <source>
        <strain evidence="3">Rmic-2018</strain>
    </source>
</reference>
<dbReference type="GO" id="GO:0004222">
    <property type="term" value="F:metalloendopeptidase activity"/>
    <property type="evidence" value="ECO:0007669"/>
    <property type="project" value="InterPro"/>
</dbReference>
<dbReference type="Proteomes" id="UP000821866">
    <property type="component" value="Chromosome 11"/>
</dbReference>
<feature type="compositionally biased region" description="Polar residues" evidence="1">
    <location>
        <begin position="169"/>
        <end position="183"/>
    </location>
</feature>
<proteinExistence type="predicted"/>
<feature type="compositionally biased region" description="Basic and acidic residues" evidence="1">
    <location>
        <begin position="184"/>
        <end position="193"/>
    </location>
</feature>
<gene>
    <name evidence="3" type="ORF">HPB51_005709</name>
</gene>
<dbReference type="Gene3D" id="1.10.1380.10">
    <property type="entry name" value="Neutral endopeptidase , domain2"/>
    <property type="match status" value="1"/>
</dbReference>
<feature type="compositionally biased region" description="Pro residues" evidence="1">
    <location>
        <begin position="123"/>
        <end position="132"/>
    </location>
</feature>
<name>A0A9J6EM81_RHIMP</name>
<feature type="compositionally biased region" description="Polar residues" evidence="1">
    <location>
        <begin position="194"/>
        <end position="216"/>
    </location>
</feature>
<feature type="compositionally biased region" description="Polar residues" evidence="1">
    <location>
        <begin position="277"/>
        <end position="293"/>
    </location>
</feature>
<sequence>MAFNEKYGTGDESPEASVAEPRAANRYVASRYCPQNREYDHEEASRESTNKPTSADRVSLQDTNVTVADERNSEVFQDDGMTSNIKRRDDPQQEESLQHIQVTMTEHESRVSDPQLSGHSSPPSAPCSPPPVVESRAPGVEERDDQPAFASHTAGRAEPHARAPHKPPQTMQVHRTQAISKTSGRLEPKESLKSRPSMTWQRETSKTPINSTSSSALREGISIAAHGTRTAFMSDQVEQQPHQRNFNGGAVPSMEANHEIDIDASRKVQSLATPPFSSWDQRLADQDQSTNAQIPVKEGRDSDPNTSSTGFPTPANRSPPDSDKDFFVPQVVGESSRRASVAENASTTLRSSPVPPRPNVSPERTSVSENGSECSRMSTAGSASPSDLPTPQTKLHRTFNPPWMKKKRKAKNSDFLPLTFESSRDQVSQPLRTSTWWRKPPFHAAKLHNGASQGWEPFRSLRSPLNTISSSTERFFTEKNVGVKAFFRNQPVAVILCSLLVLVVAGVLLLLLGVLGGRLNGLREPAAVCRTEPCREYAQRLVASMNSTVNPCECFTRFVCDGWRRHSRLSVRESAFLSELRRMSYLLRSVPVPRKAQKPIQRAAAFYRSCDAVRRGDMDELPKVKSALLQAGVVWPRIPKDGDSIDLLRTLLHASLKLRWSAVLHASIEHGPNVTFVTLDPLREFQRIVEKHLRMANSVRATQLYFETLRRGFGGATAKSAESTVTFADHVKLESKYMGKLSGALHLPTRSGAHESVDVFGLVPELSKERWVAELDLYGGTSKPLIFLTKKPGYVTAFLELWRERGERDMHLFYSWCVVQIAARYASRKLLVNFYGW</sequence>
<dbReference type="SUPFAM" id="SSF55486">
    <property type="entry name" value="Metalloproteases ('zincins'), catalytic domain"/>
    <property type="match status" value="1"/>
</dbReference>
<keyword evidence="2" id="KW-1133">Transmembrane helix</keyword>
<feature type="compositionally biased region" description="Polar residues" evidence="1">
    <location>
        <begin position="94"/>
        <end position="104"/>
    </location>
</feature>
<protein>
    <submittedName>
        <fullName evidence="3">Uncharacterized protein</fullName>
    </submittedName>
</protein>
<evidence type="ECO:0000256" key="2">
    <source>
        <dbReference type="SAM" id="Phobius"/>
    </source>
</evidence>
<feature type="region of interest" description="Disordered" evidence="1">
    <location>
        <begin position="277"/>
        <end position="399"/>
    </location>
</feature>
<dbReference type="VEuPathDB" id="VectorBase:LOC119181004"/>
<dbReference type="EMBL" id="JABSTU010000003">
    <property type="protein sequence ID" value="KAH8035474.1"/>
    <property type="molecule type" value="Genomic_DNA"/>
</dbReference>
<comment type="caution">
    <text evidence="3">The sequence shown here is derived from an EMBL/GenBank/DDBJ whole genome shotgun (WGS) entry which is preliminary data.</text>
</comment>
<dbReference type="InterPro" id="IPR000718">
    <property type="entry name" value="Peptidase_M13"/>
</dbReference>
<dbReference type="InterPro" id="IPR042089">
    <property type="entry name" value="Peptidase_M13_dom_2"/>
</dbReference>
<reference evidence="3" key="2">
    <citation type="submission" date="2021-09" db="EMBL/GenBank/DDBJ databases">
        <authorList>
            <person name="Jia N."/>
            <person name="Wang J."/>
            <person name="Shi W."/>
            <person name="Du L."/>
            <person name="Sun Y."/>
            <person name="Zhan W."/>
            <person name="Jiang J."/>
            <person name="Wang Q."/>
            <person name="Zhang B."/>
            <person name="Ji P."/>
            <person name="Sakyi L.B."/>
            <person name="Cui X."/>
            <person name="Yuan T."/>
            <person name="Jiang B."/>
            <person name="Yang W."/>
            <person name="Lam T.T.-Y."/>
            <person name="Chang Q."/>
            <person name="Ding S."/>
            <person name="Wang X."/>
            <person name="Zhu J."/>
            <person name="Ruan X."/>
            <person name="Zhao L."/>
            <person name="Wei J."/>
            <person name="Que T."/>
            <person name="Du C."/>
            <person name="Cheng J."/>
            <person name="Dai P."/>
            <person name="Han X."/>
            <person name="Huang E."/>
            <person name="Gao Y."/>
            <person name="Liu J."/>
            <person name="Shao H."/>
            <person name="Ye R."/>
            <person name="Li L."/>
            <person name="Wei W."/>
            <person name="Wang X."/>
            <person name="Wang C."/>
            <person name="Huo Q."/>
            <person name="Li W."/>
            <person name="Guo W."/>
            <person name="Chen H."/>
            <person name="Chen S."/>
            <person name="Zhou L."/>
            <person name="Zhou L."/>
            <person name="Ni X."/>
            <person name="Tian J."/>
            <person name="Zhou Y."/>
            <person name="Sheng Y."/>
            <person name="Liu T."/>
            <person name="Pan Y."/>
            <person name="Xia L."/>
            <person name="Li J."/>
            <person name="Zhao F."/>
            <person name="Cao W."/>
        </authorList>
    </citation>
    <scope>NUCLEOTIDE SEQUENCE</scope>
    <source>
        <strain evidence="3">Rmic-2018</strain>
        <tissue evidence="3">Larvae</tissue>
    </source>
</reference>
<dbReference type="InterPro" id="IPR024079">
    <property type="entry name" value="MetalloPept_cat_dom_sf"/>
</dbReference>
<organism evidence="3 4">
    <name type="scientific">Rhipicephalus microplus</name>
    <name type="common">Cattle tick</name>
    <name type="synonym">Boophilus microplus</name>
    <dbReference type="NCBI Taxonomy" id="6941"/>
    <lineage>
        <taxon>Eukaryota</taxon>
        <taxon>Metazoa</taxon>
        <taxon>Ecdysozoa</taxon>
        <taxon>Arthropoda</taxon>
        <taxon>Chelicerata</taxon>
        <taxon>Arachnida</taxon>
        <taxon>Acari</taxon>
        <taxon>Parasitiformes</taxon>
        <taxon>Ixodida</taxon>
        <taxon>Ixodoidea</taxon>
        <taxon>Ixodidae</taxon>
        <taxon>Rhipicephalinae</taxon>
        <taxon>Rhipicephalus</taxon>
        <taxon>Boophilus</taxon>
    </lineage>
</organism>